<dbReference type="GO" id="GO:0003824">
    <property type="term" value="F:catalytic activity"/>
    <property type="evidence" value="ECO:0007669"/>
    <property type="project" value="InterPro"/>
</dbReference>
<evidence type="ECO:0000313" key="4">
    <source>
        <dbReference type="Proteomes" id="UP000237246"/>
    </source>
</evidence>
<dbReference type="OrthoDB" id="10265068at2759"/>
<dbReference type="GO" id="GO:0005634">
    <property type="term" value="C:nucleus"/>
    <property type="evidence" value="ECO:0007669"/>
    <property type="project" value="UniProtKB-SubCell"/>
</dbReference>
<proteinExistence type="predicted"/>
<dbReference type="PANTHER" id="PTHR15074:SF7">
    <property type="entry name" value="METHYL-CPG-BINDING DOMAIN PROTEIN 4"/>
    <property type="match status" value="1"/>
</dbReference>
<dbReference type="Gene3D" id="1.10.340.30">
    <property type="entry name" value="Hypothetical protein, domain 2"/>
    <property type="match status" value="1"/>
</dbReference>
<reference evidence="3 4" key="1">
    <citation type="submission" date="2018-01" db="EMBL/GenBank/DDBJ databases">
        <title>Comparison of the Chinese Bamboo Partridge and Red Junglefowl genome sequences highlights the importance of demography in genome evolution.</title>
        <authorList>
            <person name="Tiley G.P."/>
            <person name="Kimball R.T."/>
            <person name="Braun E.L."/>
            <person name="Burleigh J.G."/>
        </authorList>
    </citation>
    <scope>NUCLEOTIDE SEQUENCE [LARGE SCALE GENOMIC DNA]</scope>
    <source>
        <strain evidence="3">RTK389</strain>
        <tissue evidence="3">Blood</tissue>
    </source>
</reference>
<dbReference type="SUPFAM" id="SSF48150">
    <property type="entry name" value="DNA-glycosylase"/>
    <property type="match status" value="1"/>
</dbReference>
<dbReference type="GO" id="GO:0006281">
    <property type="term" value="P:DNA repair"/>
    <property type="evidence" value="ECO:0007669"/>
    <property type="project" value="InterPro"/>
</dbReference>
<sequence length="97" mass="11465">MPMSRGLLTAKASQQFKHHEVWGSILFCSDLGCACVPDEYLNKQWKYPIELHGIGKYGNDSYRIFCVNEWKEVQPRDHKLNVYHAWLWENHEKLSVD</sequence>
<dbReference type="EMBL" id="PPHD01008503">
    <property type="protein sequence ID" value="POI31477.1"/>
    <property type="molecule type" value="Genomic_DNA"/>
</dbReference>
<evidence type="ECO:0000313" key="3">
    <source>
        <dbReference type="EMBL" id="POI31477.1"/>
    </source>
</evidence>
<dbReference type="PANTHER" id="PTHR15074">
    <property type="entry name" value="METHYL-CPG-BINDING PROTEIN"/>
    <property type="match status" value="1"/>
</dbReference>
<evidence type="ECO:0000256" key="2">
    <source>
        <dbReference type="ARBA" id="ARBA00023242"/>
    </source>
</evidence>
<gene>
    <name evidence="3" type="ORF">CIB84_004773</name>
</gene>
<accession>A0A2P4T575</accession>
<dbReference type="Proteomes" id="UP000237246">
    <property type="component" value="Unassembled WGS sequence"/>
</dbReference>
<protein>
    <submittedName>
        <fullName evidence="3">Uncharacterized protein</fullName>
    </submittedName>
</protein>
<dbReference type="InterPro" id="IPR045138">
    <property type="entry name" value="MeCP2/MBD4"/>
</dbReference>
<evidence type="ECO:0000256" key="1">
    <source>
        <dbReference type="ARBA" id="ARBA00004123"/>
    </source>
</evidence>
<comment type="caution">
    <text evidence="3">The sequence shown here is derived from an EMBL/GenBank/DDBJ whole genome shotgun (WGS) entry which is preliminary data.</text>
</comment>
<dbReference type="AlphaFoldDB" id="A0A2P4T575"/>
<name>A0A2P4T575_BAMTH</name>
<dbReference type="InterPro" id="IPR011257">
    <property type="entry name" value="DNA_glycosylase"/>
</dbReference>
<comment type="subcellular location">
    <subcellularLocation>
        <location evidence="1">Nucleus</location>
    </subcellularLocation>
</comment>
<keyword evidence="4" id="KW-1185">Reference proteome</keyword>
<keyword evidence="2" id="KW-0539">Nucleus</keyword>
<organism evidence="3 4">
    <name type="scientific">Bambusicola thoracicus</name>
    <name type="common">Chinese bamboo-partridge</name>
    <name type="synonym">Perdix thoracica</name>
    <dbReference type="NCBI Taxonomy" id="9083"/>
    <lineage>
        <taxon>Eukaryota</taxon>
        <taxon>Metazoa</taxon>
        <taxon>Chordata</taxon>
        <taxon>Craniata</taxon>
        <taxon>Vertebrata</taxon>
        <taxon>Euteleostomi</taxon>
        <taxon>Archelosauria</taxon>
        <taxon>Archosauria</taxon>
        <taxon>Dinosauria</taxon>
        <taxon>Saurischia</taxon>
        <taxon>Theropoda</taxon>
        <taxon>Coelurosauria</taxon>
        <taxon>Aves</taxon>
        <taxon>Neognathae</taxon>
        <taxon>Galloanserae</taxon>
        <taxon>Galliformes</taxon>
        <taxon>Phasianidae</taxon>
        <taxon>Perdicinae</taxon>
        <taxon>Bambusicola</taxon>
    </lineage>
</organism>
<dbReference type="GO" id="GO:0003677">
    <property type="term" value="F:DNA binding"/>
    <property type="evidence" value="ECO:0007669"/>
    <property type="project" value="InterPro"/>
</dbReference>